<organism evidence="2 3">
    <name type="scientific">Rotaria magnacalcarata</name>
    <dbReference type="NCBI Taxonomy" id="392030"/>
    <lineage>
        <taxon>Eukaryota</taxon>
        <taxon>Metazoa</taxon>
        <taxon>Spiralia</taxon>
        <taxon>Gnathifera</taxon>
        <taxon>Rotifera</taxon>
        <taxon>Eurotatoria</taxon>
        <taxon>Bdelloidea</taxon>
        <taxon>Philodinida</taxon>
        <taxon>Philodinidae</taxon>
        <taxon>Rotaria</taxon>
    </lineage>
</organism>
<sequence length="74" mass="8536">LYSRSIKYSTTIINDTYRDSCNLLLNDIDNTSEQIHNAKKLNTLQHYGINSDGYELKLVLSIKQMNHADNSFNL</sequence>
<evidence type="ECO:0000313" key="2">
    <source>
        <dbReference type="EMBL" id="CAF4270165.1"/>
    </source>
</evidence>
<gene>
    <name evidence="2" type="ORF">GIL414_LOCUS24517</name>
</gene>
<dbReference type="AlphaFoldDB" id="A0A8S2T842"/>
<dbReference type="GO" id="GO:0017154">
    <property type="term" value="F:semaphorin receptor activity"/>
    <property type="evidence" value="ECO:0007669"/>
    <property type="project" value="InterPro"/>
</dbReference>
<evidence type="ECO:0000259" key="1">
    <source>
        <dbReference type="Pfam" id="PF20170"/>
    </source>
</evidence>
<evidence type="ECO:0000313" key="3">
    <source>
        <dbReference type="Proteomes" id="UP000681720"/>
    </source>
</evidence>
<dbReference type="EMBL" id="CAJOBJ010030529">
    <property type="protein sequence ID" value="CAF4270165.1"/>
    <property type="molecule type" value="Genomic_DNA"/>
</dbReference>
<name>A0A8S2T842_9BILA</name>
<dbReference type="Gene3D" id="3.10.20.90">
    <property type="entry name" value="Phosphatidylinositol 3-kinase Catalytic Subunit, Chain A, domain 1"/>
    <property type="match status" value="1"/>
</dbReference>
<proteinExistence type="predicted"/>
<accession>A0A8S2T842</accession>
<dbReference type="InterPro" id="IPR046800">
    <property type="entry name" value="Plexin_RBD"/>
</dbReference>
<feature type="domain" description="Plexin cytoplasmic RhoGTPase-binding" evidence="1">
    <location>
        <begin position="22"/>
        <end position="51"/>
    </location>
</feature>
<reference evidence="2" key="1">
    <citation type="submission" date="2021-02" db="EMBL/GenBank/DDBJ databases">
        <authorList>
            <person name="Nowell W R."/>
        </authorList>
    </citation>
    <scope>NUCLEOTIDE SEQUENCE</scope>
</reference>
<comment type="caution">
    <text evidence="2">The sequence shown here is derived from an EMBL/GenBank/DDBJ whole genome shotgun (WGS) entry which is preliminary data.</text>
</comment>
<feature type="non-terminal residue" evidence="2">
    <location>
        <position position="74"/>
    </location>
</feature>
<protein>
    <recommendedName>
        <fullName evidence="1">Plexin cytoplasmic RhoGTPase-binding domain-containing protein</fullName>
    </recommendedName>
</protein>
<feature type="non-terminal residue" evidence="2">
    <location>
        <position position="1"/>
    </location>
</feature>
<dbReference type="Pfam" id="PF20170">
    <property type="entry name" value="Plexin_RBD"/>
    <property type="match status" value="1"/>
</dbReference>
<dbReference type="Proteomes" id="UP000681720">
    <property type="component" value="Unassembled WGS sequence"/>
</dbReference>